<name>A0A538SKY7_UNCEI</name>
<dbReference type="GO" id="GO:0005737">
    <property type="term" value="C:cytoplasm"/>
    <property type="evidence" value="ECO:0007669"/>
    <property type="project" value="TreeGrafter"/>
</dbReference>
<dbReference type="InterPro" id="IPR029030">
    <property type="entry name" value="Caspase-like_dom_sf"/>
</dbReference>
<dbReference type="InterPro" id="IPR011600">
    <property type="entry name" value="Pept_C14_caspase"/>
</dbReference>
<organism evidence="2 3">
    <name type="scientific">Eiseniibacteriota bacterium</name>
    <dbReference type="NCBI Taxonomy" id="2212470"/>
    <lineage>
        <taxon>Bacteria</taxon>
        <taxon>Candidatus Eiseniibacteriota</taxon>
    </lineage>
</organism>
<dbReference type="Pfam" id="PF00656">
    <property type="entry name" value="Peptidase_C14"/>
    <property type="match status" value="1"/>
</dbReference>
<evidence type="ECO:0000313" key="3">
    <source>
        <dbReference type="Proteomes" id="UP000320184"/>
    </source>
</evidence>
<dbReference type="SUPFAM" id="SSF52129">
    <property type="entry name" value="Caspase-like"/>
    <property type="match status" value="1"/>
</dbReference>
<evidence type="ECO:0000313" key="2">
    <source>
        <dbReference type="EMBL" id="TMQ52030.1"/>
    </source>
</evidence>
<dbReference type="PANTHER" id="PTHR48104">
    <property type="entry name" value="METACASPASE-4"/>
    <property type="match status" value="1"/>
</dbReference>
<evidence type="ECO:0000259" key="1">
    <source>
        <dbReference type="Pfam" id="PF00656"/>
    </source>
</evidence>
<reference evidence="2 3" key="1">
    <citation type="journal article" date="2019" name="Nat. Microbiol.">
        <title>Mediterranean grassland soil C-N compound turnover is dependent on rainfall and depth, and is mediated by genomically divergent microorganisms.</title>
        <authorList>
            <person name="Diamond S."/>
            <person name="Andeer P.F."/>
            <person name="Li Z."/>
            <person name="Crits-Christoph A."/>
            <person name="Burstein D."/>
            <person name="Anantharaman K."/>
            <person name="Lane K.R."/>
            <person name="Thomas B.C."/>
            <person name="Pan C."/>
            <person name="Northen T.R."/>
            <person name="Banfield J.F."/>
        </authorList>
    </citation>
    <scope>NUCLEOTIDE SEQUENCE [LARGE SCALE GENOMIC DNA]</scope>
    <source>
        <strain evidence="2">WS_3</strain>
    </source>
</reference>
<accession>A0A538SKY7</accession>
<feature type="domain" description="Peptidase C14 caspase" evidence="1">
    <location>
        <begin position="270"/>
        <end position="537"/>
    </location>
</feature>
<proteinExistence type="predicted"/>
<dbReference type="Gene3D" id="3.40.50.1460">
    <property type="match status" value="1"/>
</dbReference>
<dbReference type="Proteomes" id="UP000320184">
    <property type="component" value="Unassembled WGS sequence"/>
</dbReference>
<dbReference type="AlphaFoldDB" id="A0A538SKY7"/>
<protein>
    <submittedName>
        <fullName evidence="2">Caspase family protein</fullName>
    </submittedName>
</protein>
<dbReference type="InterPro" id="IPR050452">
    <property type="entry name" value="Metacaspase"/>
</dbReference>
<dbReference type="GO" id="GO:0006508">
    <property type="term" value="P:proteolysis"/>
    <property type="evidence" value="ECO:0007669"/>
    <property type="project" value="InterPro"/>
</dbReference>
<comment type="caution">
    <text evidence="2">The sequence shown here is derived from an EMBL/GenBank/DDBJ whole genome shotgun (WGS) entry which is preliminary data.</text>
</comment>
<dbReference type="PANTHER" id="PTHR48104:SF30">
    <property type="entry name" value="METACASPASE-1"/>
    <property type="match status" value="1"/>
</dbReference>
<sequence>MNGALRVLAVHGIGHQDVDASWKEAWARAIEGAVQGWNPTRQVQVSFVPYDDLFARAPLGAAGWAEAIWKLLASGVSYGLGDLLHPGRGFLGLSDAARWTAGMIAQWVDSEKLRAAANRRVLDAISSTDAEVICAHSMGSLICYDAFIRDRGPATIAGRTFVSFGSQIGNPFVRGIFGGRLVPIRARRWRHLYNHFDRIFTTPLHIPDPNFRQIGTPFDIEGIDDHDALHYLTHPAAISGLWYELAGGAAARAVERSARAFSRLGAGPARRAMLVGINDYPDPQHRLEGCVNDVFLVSSMLQECGFLADDIRVVFDRRATARGILDRLEWLLDGAGAGDVRVFYYSGHGAQLPAYGAREEVDHLDECLLPCDFDWSAGRAITDNQFFELYSQLPYETRFVAILDCCHSGGMARDGGPRVRGLTPPDDIRHRLLRWEPDLRMWVPRDLERGRKGIGYARNRPSYTGSLGVTHRLGRSVTLRTLERGRYVRVRRQLGHRGPYLPVILEACGENQLSYEYRHGGTPYGAFTFALHEVFRGLLERGRPITFEGLRASAAGRLAELEYDQTPTVVGPRAIVESRIPWIG</sequence>
<gene>
    <name evidence="2" type="ORF">E6K73_04105</name>
</gene>
<dbReference type="GO" id="GO:0004197">
    <property type="term" value="F:cysteine-type endopeptidase activity"/>
    <property type="evidence" value="ECO:0007669"/>
    <property type="project" value="InterPro"/>
</dbReference>
<dbReference type="EMBL" id="VBOT01000048">
    <property type="protein sequence ID" value="TMQ52030.1"/>
    <property type="molecule type" value="Genomic_DNA"/>
</dbReference>